<sequence length="312" mass="33390">MFRGVRRPKLVLITGAGSGIGRATALRFAARGATVLATDIREDTARETVARIVERGGDGFAYPLDVTDPSQWTALGLLVFEKHGVPDVLVNNAGIGVIAGFLQHDTALWDRQLAVNWEGVVHGCRAFAPLMVSEGRGHIVNISSAASWVPAPFWPSYATSKANVRMFSECLRGELAAHGIGVSCVCPGGAATGIIGDAHLVLDTLDQTPDRKEKIQRTAGEIAEKFGPWLGFGPDVMAKGVQRAVRYNIGLLPVRPEAWVAQYLHRLAPGTVRFVTGQVRPGRLDAVGRALDVVLPDRVLDTAARISAPSKH</sequence>
<name>A0A849C0H4_9NOCA</name>
<dbReference type="EMBL" id="JABELX010000004">
    <property type="protein sequence ID" value="NNH70956.1"/>
    <property type="molecule type" value="Genomic_DNA"/>
</dbReference>
<comment type="caution">
    <text evidence="4">The sequence shown here is derived from an EMBL/GenBank/DDBJ whole genome shotgun (WGS) entry which is preliminary data.</text>
</comment>
<dbReference type="InterPro" id="IPR002347">
    <property type="entry name" value="SDR_fam"/>
</dbReference>
<dbReference type="Proteomes" id="UP000586827">
    <property type="component" value="Unassembled WGS sequence"/>
</dbReference>
<dbReference type="SUPFAM" id="SSF51735">
    <property type="entry name" value="NAD(P)-binding Rossmann-fold domains"/>
    <property type="match status" value="1"/>
</dbReference>
<dbReference type="GO" id="GO:0016491">
    <property type="term" value="F:oxidoreductase activity"/>
    <property type="evidence" value="ECO:0007669"/>
    <property type="project" value="UniProtKB-KW"/>
</dbReference>
<dbReference type="AlphaFoldDB" id="A0A849C0H4"/>
<evidence type="ECO:0000313" key="4">
    <source>
        <dbReference type="EMBL" id="NNH70956.1"/>
    </source>
</evidence>
<evidence type="ECO:0000256" key="2">
    <source>
        <dbReference type="ARBA" id="ARBA00023002"/>
    </source>
</evidence>
<dbReference type="CDD" id="cd05233">
    <property type="entry name" value="SDR_c"/>
    <property type="match status" value="1"/>
</dbReference>
<evidence type="ECO:0000313" key="5">
    <source>
        <dbReference type="Proteomes" id="UP000586827"/>
    </source>
</evidence>
<dbReference type="PANTHER" id="PTHR43391">
    <property type="entry name" value="RETINOL DEHYDROGENASE-RELATED"/>
    <property type="match status" value="1"/>
</dbReference>
<dbReference type="Gene3D" id="3.40.50.720">
    <property type="entry name" value="NAD(P)-binding Rossmann-like Domain"/>
    <property type="match status" value="1"/>
</dbReference>
<evidence type="ECO:0000256" key="1">
    <source>
        <dbReference type="ARBA" id="ARBA00006484"/>
    </source>
</evidence>
<comment type="similarity">
    <text evidence="1 3">Belongs to the short-chain dehydrogenases/reductases (SDR) family.</text>
</comment>
<reference evidence="4 5" key="1">
    <citation type="submission" date="2020-05" db="EMBL/GenBank/DDBJ databases">
        <title>MicrobeNet Type strains.</title>
        <authorList>
            <person name="Nicholson A.C."/>
        </authorList>
    </citation>
    <scope>NUCLEOTIDE SEQUENCE [LARGE SCALE GENOMIC DNA]</scope>
    <source>
        <strain evidence="4 5">JCM 3224</strain>
    </source>
</reference>
<accession>A0A849C0H4</accession>
<dbReference type="InterPro" id="IPR036291">
    <property type="entry name" value="NAD(P)-bd_dom_sf"/>
</dbReference>
<proteinExistence type="inferred from homology"/>
<organism evidence="4 5">
    <name type="scientific">Nocardia uniformis</name>
    <dbReference type="NCBI Taxonomy" id="53432"/>
    <lineage>
        <taxon>Bacteria</taxon>
        <taxon>Bacillati</taxon>
        <taxon>Actinomycetota</taxon>
        <taxon>Actinomycetes</taxon>
        <taxon>Mycobacteriales</taxon>
        <taxon>Nocardiaceae</taxon>
        <taxon>Nocardia</taxon>
    </lineage>
</organism>
<keyword evidence="2" id="KW-0560">Oxidoreductase</keyword>
<dbReference type="PRINTS" id="PR00081">
    <property type="entry name" value="GDHRDH"/>
</dbReference>
<evidence type="ECO:0000256" key="3">
    <source>
        <dbReference type="RuleBase" id="RU000363"/>
    </source>
</evidence>
<dbReference type="RefSeq" id="WP_067523199.1">
    <property type="nucleotide sequence ID" value="NZ_JABELX010000004.1"/>
</dbReference>
<keyword evidence="5" id="KW-1185">Reference proteome</keyword>
<dbReference type="PRINTS" id="PR00080">
    <property type="entry name" value="SDRFAMILY"/>
</dbReference>
<dbReference type="Pfam" id="PF00106">
    <property type="entry name" value="adh_short"/>
    <property type="match status" value="1"/>
</dbReference>
<gene>
    <name evidence="4" type="ORF">HLB23_13975</name>
</gene>
<dbReference type="PANTHER" id="PTHR43391:SF12">
    <property type="entry name" value="OXIDOREDUCTASE EPHD-RELATED"/>
    <property type="match status" value="1"/>
</dbReference>
<protein>
    <submittedName>
        <fullName evidence="4">SDR family NAD(P)-dependent oxidoreductase</fullName>
    </submittedName>
</protein>